<keyword evidence="4" id="KW-1185">Reference proteome</keyword>
<organism evidence="3 4">
    <name type="scientific">Candidatus Filomicrobium marinum</name>
    <dbReference type="NCBI Taxonomy" id="1608628"/>
    <lineage>
        <taxon>Bacteria</taxon>
        <taxon>Pseudomonadati</taxon>
        <taxon>Pseudomonadota</taxon>
        <taxon>Alphaproteobacteria</taxon>
        <taxon>Hyphomicrobiales</taxon>
        <taxon>Hyphomicrobiaceae</taxon>
        <taxon>Filomicrobium</taxon>
    </lineage>
</organism>
<proteinExistence type="predicted"/>
<feature type="domain" description="Protein kinase" evidence="2">
    <location>
        <begin position="38"/>
        <end position="359"/>
    </location>
</feature>
<reference evidence="4" key="1">
    <citation type="submission" date="2015-02" db="EMBL/GenBank/DDBJ databases">
        <authorList>
            <person name="Chooi Y.-H."/>
        </authorList>
    </citation>
    <scope>NUCLEOTIDE SEQUENCE [LARGE SCALE GENOMIC DNA]</scope>
    <source>
        <strain evidence="4">strain Y</strain>
    </source>
</reference>
<accession>A0A0D6JBL2</accession>
<dbReference type="RefSeq" id="WP_046476659.1">
    <property type="nucleotide sequence ID" value="NZ_LN829118.1"/>
</dbReference>
<name>A0A0D6JBL2_9HYPH</name>
<dbReference type="GO" id="GO:0004672">
    <property type="term" value="F:protein kinase activity"/>
    <property type="evidence" value="ECO:0007669"/>
    <property type="project" value="InterPro"/>
</dbReference>
<dbReference type="InterPro" id="IPR011009">
    <property type="entry name" value="Kinase-like_dom_sf"/>
</dbReference>
<dbReference type="InterPro" id="IPR000719">
    <property type="entry name" value="Prot_kinase_dom"/>
</dbReference>
<feature type="region of interest" description="Disordered" evidence="1">
    <location>
        <begin position="503"/>
        <end position="523"/>
    </location>
</feature>
<evidence type="ECO:0000259" key="2">
    <source>
        <dbReference type="PROSITE" id="PS50011"/>
    </source>
</evidence>
<dbReference type="AlphaFoldDB" id="A0A0D6JBL2"/>
<feature type="compositionally biased region" description="Pro residues" evidence="1">
    <location>
        <begin position="514"/>
        <end position="523"/>
    </location>
</feature>
<evidence type="ECO:0000313" key="3">
    <source>
        <dbReference type="EMBL" id="CPR16261.1"/>
    </source>
</evidence>
<evidence type="ECO:0000313" key="4">
    <source>
        <dbReference type="Proteomes" id="UP000033187"/>
    </source>
</evidence>
<dbReference type="KEGG" id="fil:BN1229_v1_0726"/>
<dbReference type="Gene3D" id="1.10.510.10">
    <property type="entry name" value="Transferase(Phosphotransferase) domain 1"/>
    <property type="match status" value="1"/>
</dbReference>
<dbReference type="OrthoDB" id="9805504at2"/>
<evidence type="ECO:0000256" key="1">
    <source>
        <dbReference type="SAM" id="MobiDB-lite"/>
    </source>
</evidence>
<feature type="region of interest" description="Disordered" evidence="1">
    <location>
        <begin position="330"/>
        <end position="358"/>
    </location>
</feature>
<protein>
    <recommendedName>
        <fullName evidence="2">Protein kinase domain-containing protein</fullName>
    </recommendedName>
</protein>
<dbReference type="KEGG" id="fiy:BN1229_v1_0730"/>
<dbReference type="GO" id="GO:0005524">
    <property type="term" value="F:ATP binding"/>
    <property type="evidence" value="ECO:0007669"/>
    <property type="project" value="InterPro"/>
</dbReference>
<sequence>METVYWGCRVQPHGDDIWTQYEIDKPLANASGGEGGIFTLKPHAGETRVAKIYNHKSKSLLKSDAFRSLAILTSRYQELSQPNALPFVAWPIEVLFTIKHPSTVQHLSTLAGITMRHVTGHNVLRKLTSDAGGRIGNGNGTQNGLANAKAVRIAAIIAHYLNRMHQRGIVFCDLNPNNILVSNDYRQITFVDADAFQHPFVTAFTKPHFTDGYASPNQANKIAGPRTPDDDNFVLAIHIFQLLLDGGHPFDTGPAFNPTGDFFANITPNDNIKARRWPYSDVAKFRPPGETPAHYARLHPDLRSMFARAFQDFVPPTAKEWEETLPSFANTVEANSPPKPKASPPPRPQAPPAPAQQYVLHPRPASPVNLQATPSHVPRKPIHIIVLAFIAKCLRSLLIMTGMLLGRLALGLAKWLAQGFADIATAAWTPFKKYGGVEITAGLVLLGSIFWLLDAYERHLIEKRRPHASSPALFSLAPAMPAVPTPPLPEPKTYPPLHTFIPSAKPFPSDPRMEPTPPLFPAD</sequence>
<dbReference type="Proteomes" id="UP000033187">
    <property type="component" value="Chromosome 1"/>
</dbReference>
<dbReference type="SUPFAM" id="SSF56112">
    <property type="entry name" value="Protein kinase-like (PK-like)"/>
    <property type="match status" value="1"/>
</dbReference>
<feature type="compositionally biased region" description="Pro residues" evidence="1">
    <location>
        <begin position="337"/>
        <end position="354"/>
    </location>
</feature>
<gene>
    <name evidence="3" type="ORF">YBN1229_v1_0730</name>
</gene>
<dbReference type="EMBL" id="LN829119">
    <property type="protein sequence ID" value="CPR16261.1"/>
    <property type="molecule type" value="Genomic_DNA"/>
</dbReference>
<dbReference type="PROSITE" id="PS50011">
    <property type="entry name" value="PROTEIN_KINASE_DOM"/>
    <property type="match status" value="1"/>
</dbReference>